<name>A0A0B2WX48_METAS</name>
<dbReference type="GO" id="GO:0008892">
    <property type="term" value="F:guanine deaminase activity"/>
    <property type="evidence" value="ECO:0007669"/>
    <property type="project" value="TreeGrafter"/>
</dbReference>
<proteinExistence type="predicted"/>
<evidence type="ECO:0000256" key="3">
    <source>
        <dbReference type="ARBA" id="ARBA00022801"/>
    </source>
</evidence>
<dbReference type="GO" id="GO:0005829">
    <property type="term" value="C:cytosol"/>
    <property type="evidence" value="ECO:0007669"/>
    <property type="project" value="TreeGrafter"/>
</dbReference>
<dbReference type="HOGENOM" id="CLU_012358_0_0_1"/>
<dbReference type="GO" id="GO:0046098">
    <property type="term" value="P:guanine metabolic process"/>
    <property type="evidence" value="ECO:0007669"/>
    <property type="project" value="TreeGrafter"/>
</dbReference>
<reference evidence="7 8" key="1">
    <citation type="journal article" date="2014" name="Proc. Natl. Acad. Sci. U.S.A.">
        <title>Trajectory and genomic determinants of fungal-pathogen speciation and host adaptation.</title>
        <authorList>
            <person name="Hu X."/>
            <person name="Xiao G."/>
            <person name="Zheng P."/>
            <person name="Shang Y."/>
            <person name="Su Y."/>
            <person name="Zhang X."/>
            <person name="Liu X."/>
            <person name="Zhan S."/>
            <person name="St Leger R.J."/>
            <person name="Wang C."/>
        </authorList>
    </citation>
    <scope>NUCLEOTIDE SEQUENCE [LARGE SCALE GENOMIC DNA]</scope>
    <source>
        <strain evidence="7 8">ARSEF 1941</strain>
    </source>
</reference>
<evidence type="ECO:0000313" key="8">
    <source>
        <dbReference type="Proteomes" id="UP000030816"/>
    </source>
</evidence>
<dbReference type="GeneID" id="63736020"/>
<dbReference type="PANTHER" id="PTHR11271">
    <property type="entry name" value="GUANINE DEAMINASE"/>
    <property type="match status" value="1"/>
</dbReference>
<keyword evidence="3" id="KW-0378">Hydrolase</keyword>
<evidence type="ECO:0000259" key="6">
    <source>
        <dbReference type="Pfam" id="PF01979"/>
    </source>
</evidence>
<keyword evidence="2" id="KW-0479">Metal-binding</keyword>
<feature type="region of interest" description="Disordered" evidence="5">
    <location>
        <begin position="314"/>
        <end position="359"/>
    </location>
</feature>
<feature type="domain" description="Amidohydrolase-related" evidence="6">
    <location>
        <begin position="371"/>
        <end position="455"/>
    </location>
</feature>
<dbReference type="EMBL" id="AZHE01000002">
    <property type="protein sequence ID" value="KHO00787.1"/>
    <property type="molecule type" value="Genomic_DNA"/>
</dbReference>
<dbReference type="Gene3D" id="2.30.40.10">
    <property type="entry name" value="Urease, subunit C, domain 1"/>
    <property type="match status" value="2"/>
</dbReference>
<evidence type="ECO:0000256" key="2">
    <source>
        <dbReference type="ARBA" id="ARBA00022723"/>
    </source>
</evidence>
<evidence type="ECO:0000256" key="5">
    <source>
        <dbReference type="SAM" id="MobiDB-lite"/>
    </source>
</evidence>
<protein>
    <submittedName>
        <fullName evidence="7">Guanine deaminase</fullName>
    </submittedName>
</protein>
<organism evidence="7 8">
    <name type="scientific">Metarhizium album (strain ARSEF 1941)</name>
    <dbReference type="NCBI Taxonomy" id="1081103"/>
    <lineage>
        <taxon>Eukaryota</taxon>
        <taxon>Fungi</taxon>
        <taxon>Dikarya</taxon>
        <taxon>Ascomycota</taxon>
        <taxon>Pezizomycotina</taxon>
        <taxon>Sordariomycetes</taxon>
        <taxon>Hypocreomycetidae</taxon>
        <taxon>Hypocreales</taxon>
        <taxon>Clavicipitaceae</taxon>
        <taxon>Metarhizium</taxon>
    </lineage>
</organism>
<evidence type="ECO:0000313" key="7">
    <source>
        <dbReference type="EMBL" id="KHO00787.1"/>
    </source>
</evidence>
<feature type="domain" description="Amidohydrolase-related" evidence="6">
    <location>
        <begin position="83"/>
        <end position="322"/>
    </location>
</feature>
<dbReference type="Pfam" id="PF01979">
    <property type="entry name" value="Amidohydro_1"/>
    <property type="match status" value="2"/>
</dbReference>
<dbReference type="OrthoDB" id="194468at2759"/>
<dbReference type="Proteomes" id="UP000030816">
    <property type="component" value="Unassembled WGS sequence"/>
</dbReference>
<dbReference type="SUPFAM" id="SSF51338">
    <property type="entry name" value="Composite domain of metallo-dependent hydrolases"/>
    <property type="match status" value="1"/>
</dbReference>
<dbReference type="STRING" id="1081103.A0A0B2WX48"/>
<dbReference type="GO" id="GO:0008270">
    <property type="term" value="F:zinc ion binding"/>
    <property type="evidence" value="ECO:0007669"/>
    <property type="project" value="TreeGrafter"/>
</dbReference>
<dbReference type="SUPFAM" id="SSF51556">
    <property type="entry name" value="Metallo-dependent hydrolases"/>
    <property type="match status" value="1"/>
</dbReference>
<dbReference type="InterPro" id="IPR032466">
    <property type="entry name" value="Metal_Hydrolase"/>
</dbReference>
<keyword evidence="8" id="KW-1185">Reference proteome</keyword>
<comment type="cofactor">
    <cofactor evidence="1">
        <name>Zn(2+)</name>
        <dbReference type="ChEBI" id="CHEBI:29105"/>
    </cofactor>
</comment>
<dbReference type="InterPro" id="IPR006680">
    <property type="entry name" value="Amidohydro-rel"/>
</dbReference>
<accession>A0A0B2WX48</accession>
<evidence type="ECO:0000256" key="4">
    <source>
        <dbReference type="ARBA" id="ARBA00022833"/>
    </source>
</evidence>
<dbReference type="RefSeq" id="XP_040681852.1">
    <property type="nucleotide sequence ID" value="XM_040820364.1"/>
</dbReference>
<sequence length="458" mass="50464">MEAQSKPPRRRSLMLGNFVHSETREQLGFLLDAAIAVDERGKIVDMDNGSDDVKTAKKQLLCRLGWDEHDLDVYACRRGQFFFPGFVDTHVHAAQYPIVGVFGETSLLDWLDKHVFPCEQRFADDKVARQVYTACVRRTLAHGTTTAAYYATTHVAATKSLADICLGLGQRAFIGRVCMDRDLGPAALRDPSTRESLERSDEVTRYINGRDAQDRLVRPILTPRFALSCTRKVMSGLDERHREHELPIQTHMSESPREVEDVARLYPEAGSYAKVYDEHGLLTASTILGHCIHLSEGEARLVGERRAKVSHCPCSNSALGSGEARPFDPGGGQAGGPRQQTPGDEGPGRGGAQTGQPLGRAGLVSGHERYLATRGGAKVVGLEHTVGGFQVGMDWDAQLVGLHVVGGGGEGEHKDSGNVDLFEWDLCNWKTIVAKWVYNGDDRNTKMVWVKGRRVHKR</sequence>
<comment type="caution">
    <text evidence="7">The sequence shown here is derived from an EMBL/GenBank/DDBJ whole genome shotgun (WGS) entry which is preliminary data.</text>
</comment>
<dbReference type="AlphaFoldDB" id="A0A0B2WX48"/>
<dbReference type="PANTHER" id="PTHR11271:SF6">
    <property type="entry name" value="GUANINE DEAMINASE"/>
    <property type="match status" value="1"/>
</dbReference>
<evidence type="ECO:0000256" key="1">
    <source>
        <dbReference type="ARBA" id="ARBA00001947"/>
    </source>
</evidence>
<dbReference type="InterPro" id="IPR011059">
    <property type="entry name" value="Metal-dep_hydrolase_composite"/>
</dbReference>
<gene>
    <name evidence="7" type="ORF">MAM_01565</name>
</gene>
<keyword evidence="4" id="KW-0862">Zinc</keyword>
<dbReference type="Gene3D" id="3.20.20.140">
    <property type="entry name" value="Metal-dependent hydrolases"/>
    <property type="match status" value="1"/>
</dbReference>
<dbReference type="InterPro" id="IPR051607">
    <property type="entry name" value="Metallo-dep_hydrolases"/>
</dbReference>